<evidence type="ECO:0000313" key="2">
    <source>
        <dbReference type="EMBL" id="CAE7565690.1"/>
    </source>
</evidence>
<dbReference type="OrthoDB" id="25131at2759"/>
<accession>A0A812UGS1</accession>
<comment type="caution">
    <text evidence="2">The sequence shown here is derived from an EMBL/GenBank/DDBJ whole genome shotgun (WGS) entry which is preliminary data.</text>
</comment>
<organism evidence="2 3">
    <name type="scientific">Symbiodinium natans</name>
    <dbReference type="NCBI Taxonomy" id="878477"/>
    <lineage>
        <taxon>Eukaryota</taxon>
        <taxon>Sar</taxon>
        <taxon>Alveolata</taxon>
        <taxon>Dinophyceae</taxon>
        <taxon>Suessiales</taxon>
        <taxon>Symbiodiniaceae</taxon>
        <taxon>Symbiodinium</taxon>
    </lineage>
</organism>
<evidence type="ECO:0000256" key="1">
    <source>
        <dbReference type="SAM" id="MobiDB-lite"/>
    </source>
</evidence>
<feature type="compositionally biased region" description="Low complexity" evidence="1">
    <location>
        <begin position="21"/>
        <end position="35"/>
    </location>
</feature>
<keyword evidence="3" id="KW-1185">Reference proteome</keyword>
<gene>
    <name evidence="2" type="ORF">SNAT2548_LOCUS32039</name>
</gene>
<dbReference type="EMBL" id="CAJNDS010002690">
    <property type="protein sequence ID" value="CAE7565690.1"/>
    <property type="molecule type" value="Genomic_DNA"/>
</dbReference>
<name>A0A812UGS1_9DINO</name>
<feature type="compositionally biased region" description="Acidic residues" evidence="1">
    <location>
        <begin position="1"/>
        <end position="10"/>
    </location>
</feature>
<dbReference type="AlphaFoldDB" id="A0A812UGS1"/>
<protein>
    <submittedName>
        <fullName evidence="2">Uncharacterized protein</fullName>
    </submittedName>
</protein>
<sequence length="358" mass="37618">MYDPDFDWDEAERLLEEDSQATPAEPAAESPRSSSFGLVRLEKRAQWQAHDGQVNVALLENRGEAQQAFTGCWDSASLRCWDLAQEEPSPLGELRVGGFLNAVAKLRGDTALVAVSAGLIPTPGESLKVYSLSPPLPSPTKAESCFLHTRGCRALAVWPAPGCGELAASISKDSLAVSRVREGGGGILAASPVFAASNPHDMQEVTALCWQEEALLASGGTGGKVRSWDLNSAVRGTWTCSVSPGSWVRHLERCTSSGCLVVCHSDGLCWLDGRTGQSVGHVAGLGQAYANVRISDHVRIVAFGRRLLACDRRRLTPEAGASAELAAAALSLDLCAGAGGSLLVGSKDGVATIYSVHA</sequence>
<reference evidence="2" key="1">
    <citation type="submission" date="2021-02" db="EMBL/GenBank/DDBJ databases">
        <authorList>
            <person name="Dougan E. K."/>
            <person name="Rhodes N."/>
            <person name="Thang M."/>
            <person name="Chan C."/>
        </authorList>
    </citation>
    <scope>NUCLEOTIDE SEQUENCE</scope>
</reference>
<dbReference type="Proteomes" id="UP000604046">
    <property type="component" value="Unassembled WGS sequence"/>
</dbReference>
<dbReference type="Gene3D" id="2.130.10.10">
    <property type="entry name" value="YVTN repeat-like/Quinoprotein amine dehydrogenase"/>
    <property type="match status" value="1"/>
</dbReference>
<evidence type="ECO:0000313" key="3">
    <source>
        <dbReference type="Proteomes" id="UP000604046"/>
    </source>
</evidence>
<proteinExistence type="predicted"/>
<dbReference type="SUPFAM" id="SSF50978">
    <property type="entry name" value="WD40 repeat-like"/>
    <property type="match status" value="1"/>
</dbReference>
<dbReference type="InterPro" id="IPR015943">
    <property type="entry name" value="WD40/YVTN_repeat-like_dom_sf"/>
</dbReference>
<feature type="region of interest" description="Disordered" evidence="1">
    <location>
        <begin position="1"/>
        <end position="35"/>
    </location>
</feature>
<dbReference type="InterPro" id="IPR036322">
    <property type="entry name" value="WD40_repeat_dom_sf"/>
</dbReference>